<dbReference type="GO" id="GO:0005975">
    <property type="term" value="P:carbohydrate metabolic process"/>
    <property type="evidence" value="ECO:0007669"/>
    <property type="project" value="InterPro"/>
</dbReference>
<comment type="caution">
    <text evidence="3">The sequence shown here is derived from an EMBL/GenBank/DDBJ whole genome shotgun (WGS) entry which is preliminary data.</text>
</comment>
<keyword evidence="1" id="KW-0732">Signal</keyword>
<dbReference type="CDD" id="cd10918">
    <property type="entry name" value="CE4_NodB_like_5s_6s"/>
    <property type="match status" value="1"/>
</dbReference>
<sequence>MSGTILMGADGKAATDRPERGRAGVRIAVSRDPFRTTRAMLGRLLVVACWLAHPATAFAQAAESSATILVYHRFSATADDSMTVRVVTFEAQLRYLREHGYHFVPLRDIVNWIRDPAAVLPSRPVALTLDDGHRSVFEALLPIVLRDRLPVTLFIYPSAISNASYALTWDQLRTLGKTGLFDIQSHTYWHPNFKVERRRRSAADFRQFVRTQLDRSRKRLEAETGARVDMLAWPFGIYDDELMSIAAEQGYAAGFTLVGRHADRHAALLALPRFLMTDAHGPAALARLLGDAPAQPARTGEQQP</sequence>
<dbReference type="PANTHER" id="PTHR34216:SF7">
    <property type="entry name" value="POLY-BETA-1,6-N-ACETYL-D-GLUCOSAMINE N-DEACETYLASE"/>
    <property type="match status" value="1"/>
</dbReference>
<evidence type="ECO:0000313" key="4">
    <source>
        <dbReference type="Proteomes" id="UP000247755"/>
    </source>
</evidence>
<dbReference type="EMBL" id="QJJY01000009">
    <property type="protein sequence ID" value="PXX33901.1"/>
    <property type="molecule type" value="Genomic_DNA"/>
</dbReference>
<dbReference type="Gene3D" id="3.20.20.370">
    <property type="entry name" value="Glycoside hydrolase/deacetylase"/>
    <property type="match status" value="1"/>
</dbReference>
<dbReference type="SUPFAM" id="SSF88713">
    <property type="entry name" value="Glycoside hydrolase/deacetylase"/>
    <property type="match status" value="1"/>
</dbReference>
<dbReference type="RefSeq" id="WP_309146465.1">
    <property type="nucleotide sequence ID" value="NZ_QJJY01000009.1"/>
</dbReference>
<dbReference type="GO" id="GO:0016810">
    <property type="term" value="F:hydrolase activity, acting on carbon-nitrogen (but not peptide) bonds"/>
    <property type="evidence" value="ECO:0007669"/>
    <property type="project" value="InterPro"/>
</dbReference>
<accession>A0A318IW41</accession>
<dbReference type="InterPro" id="IPR011330">
    <property type="entry name" value="Glyco_hydro/deAcase_b/a-brl"/>
</dbReference>
<feature type="domain" description="NodB homology" evidence="2">
    <location>
        <begin position="123"/>
        <end position="304"/>
    </location>
</feature>
<dbReference type="PANTHER" id="PTHR34216">
    <property type="match status" value="1"/>
</dbReference>
<gene>
    <name evidence="3" type="ORF">NA66_1009164</name>
</gene>
<organism evidence="3 4">
    <name type="scientific">Burkholderia pyrrocinia</name>
    <name type="common">Pseudomonas pyrrocinia</name>
    <dbReference type="NCBI Taxonomy" id="60550"/>
    <lineage>
        <taxon>Bacteria</taxon>
        <taxon>Pseudomonadati</taxon>
        <taxon>Pseudomonadota</taxon>
        <taxon>Betaproteobacteria</taxon>
        <taxon>Burkholderiales</taxon>
        <taxon>Burkholderiaceae</taxon>
        <taxon>Burkholderia</taxon>
        <taxon>Burkholderia cepacia complex</taxon>
    </lineage>
</organism>
<protein>
    <submittedName>
        <fullName evidence="3">Polysaccharide deacetylase</fullName>
    </submittedName>
</protein>
<dbReference type="Proteomes" id="UP000247755">
    <property type="component" value="Unassembled WGS sequence"/>
</dbReference>
<dbReference type="InterPro" id="IPR051398">
    <property type="entry name" value="Polysacch_Deacetylase"/>
</dbReference>
<name>A0A318IW41_BURPY</name>
<evidence type="ECO:0000259" key="2">
    <source>
        <dbReference type="PROSITE" id="PS51677"/>
    </source>
</evidence>
<dbReference type="PROSITE" id="PS51677">
    <property type="entry name" value="NODB"/>
    <property type="match status" value="1"/>
</dbReference>
<evidence type="ECO:0000256" key="1">
    <source>
        <dbReference type="ARBA" id="ARBA00022729"/>
    </source>
</evidence>
<evidence type="ECO:0000313" key="3">
    <source>
        <dbReference type="EMBL" id="PXX33901.1"/>
    </source>
</evidence>
<dbReference type="AlphaFoldDB" id="A0A318IW41"/>
<dbReference type="Pfam" id="PF01522">
    <property type="entry name" value="Polysacc_deac_1"/>
    <property type="match status" value="1"/>
</dbReference>
<proteinExistence type="predicted"/>
<reference evidence="3 4" key="1">
    <citation type="submission" date="2018-05" db="EMBL/GenBank/DDBJ databases">
        <title>Comparative genomics of bacterial root endophytes of switchgrass collected from native prairies over two seasons.</title>
        <authorList>
            <person name="Tang Y."/>
        </authorList>
    </citation>
    <scope>NUCLEOTIDE SEQUENCE [LARGE SCALE GENOMIC DNA]</scope>
    <source>
        <strain evidence="3 4">NFIX32</strain>
    </source>
</reference>
<dbReference type="InterPro" id="IPR002509">
    <property type="entry name" value="NODB_dom"/>
</dbReference>